<feature type="transmembrane region" description="Helical" evidence="1">
    <location>
        <begin position="103"/>
        <end position="124"/>
    </location>
</feature>
<organism evidence="2 3">
    <name type="scientific">Symbiodinium natans</name>
    <dbReference type="NCBI Taxonomy" id="878477"/>
    <lineage>
        <taxon>Eukaryota</taxon>
        <taxon>Sar</taxon>
        <taxon>Alveolata</taxon>
        <taxon>Dinophyceae</taxon>
        <taxon>Suessiales</taxon>
        <taxon>Symbiodiniaceae</taxon>
        <taxon>Symbiodinium</taxon>
    </lineage>
</organism>
<dbReference type="Proteomes" id="UP000604046">
    <property type="component" value="Unassembled WGS sequence"/>
</dbReference>
<keyword evidence="1" id="KW-0812">Transmembrane</keyword>
<accession>A0A812QPG0</accession>
<gene>
    <name evidence="2" type="ORF">SNAT2548_LOCUS21613</name>
</gene>
<evidence type="ECO:0000313" key="3">
    <source>
        <dbReference type="Proteomes" id="UP000604046"/>
    </source>
</evidence>
<keyword evidence="3" id="KW-1185">Reference proteome</keyword>
<dbReference type="OrthoDB" id="420772at2759"/>
<evidence type="ECO:0000313" key="2">
    <source>
        <dbReference type="EMBL" id="CAE7396963.1"/>
    </source>
</evidence>
<reference evidence="2" key="1">
    <citation type="submission" date="2021-02" db="EMBL/GenBank/DDBJ databases">
        <authorList>
            <person name="Dougan E. K."/>
            <person name="Rhodes N."/>
            <person name="Thang M."/>
            <person name="Chan C."/>
        </authorList>
    </citation>
    <scope>NUCLEOTIDE SEQUENCE</scope>
</reference>
<protein>
    <submittedName>
        <fullName evidence="2">Uncharacterized protein</fullName>
    </submittedName>
</protein>
<feature type="transmembrane region" description="Helical" evidence="1">
    <location>
        <begin position="55"/>
        <end position="73"/>
    </location>
</feature>
<feature type="transmembrane region" description="Helical" evidence="1">
    <location>
        <begin position="159"/>
        <end position="183"/>
    </location>
</feature>
<evidence type="ECO:0000256" key="1">
    <source>
        <dbReference type="SAM" id="Phobius"/>
    </source>
</evidence>
<keyword evidence="1" id="KW-0472">Membrane</keyword>
<dbReference type="AlphaFoldDB" id="A0A812QPG0"/>
<sequence>MGEGYDRAGNMPNLNGGDYSELGVTERVMTTGNVLTHSESMEITNDPRFFQDNVINYRLAAFAGLGVVAGLMVQNSMDHLFDMKKDMCEWYKPHKHMDSTCQFIAFILLGVVHFLNIIATYVGVAQPYHTVRLMTAGPTGFESAACYYLNKNVIAWRHFAIWGALVSLPMFVASTGLRMVVKFDRENMAEQDAPENLPDVCRVLGFGSCGMFMLMAFSVYCIHRKHFAIFDERYKLLEDNLRQHEQVLVTMSRRGVPRR</sequence>
<feature type="transmembrane region" description="Helical" evidence="1">
    <location>
        <begin position="203"/>
        <end position="223"/>
    </location>
</feature>
<comment type="caution">
    <text evidence="2">The sequence shown here is derived from an EMBL/GenBank/DDBJ whole genome shotgun (WGS) entry which is preliminary data.</text>
</comment>
<keyword evidence="1" id="KW-1133">Transmembrane helix</keyword>
<dbReference type="EMBL" id="CAJNDS010002258">
    <property type="protein sequence ID" value="CAE7396963.1"/>
    <property type="molecule type" value="Genomic_DNA"/>
</dbReference>
<name>A0A812QPG0_9DINO</name>
<proteinExistence type="predicted"/>